<keyword evidence="10" id="KW-1185">Reference proteome</keyword>
<sequence length="249" mass="25618">MALSWNALALLAVVALVAGFLDTLAGGGGLLTLPALLLAGVPPLAALGTNKFQGSFGTGMATYQVLRRGRVSWPDVRWPMIFAFGGSVAGSVAIQWVNTDGLRVLIPVVLAVIAAYFLFVPRAHEPPAQPRIGSRVFDGGVVPAIGAYDGAFGPGTGSLFALTGVALRARPLVQSTAVAKTLNFATNVAALAVFLVAGHLVWAAGAAMIGGQLLGAYVASHVLFRVKPLVIRVLIVVMSLGMLVRVLVG</sequence>
<keyword evidence="4 8" id="KW-1003">Cell membrane</keyword>
<evidence type="ECO:0000313" key="9">
    <source>
        <dbReference type="EMBL" id="NYI40674.1"/>
    </source>
</evidence>
<organism evidence="9 10">
    <name type="scientific">Demequina lutea</name>
    <dbReference type="NCBI Taxonomy" id="431489"/>
    <lineage>
        <taxon>Bacteria</taxon>
        <taxon>Bacillati</taxon>
        <taxon>Actinomycetota</taxon>
        <taxon>Actinomycetes</taxon>
        <taxon>Micrococcales</taxon>
        <taxon>Demequinaceae</taxon>
        <taxon>Demequina</taxon>
    </lineage>
</organism>
<keyword evidence="5 8" id="KW-0812">Transmembrane</keyword>
<comment type="caution">
    <text evidence="9">The sequence shown here is derived from an EMBL/GenBank/DDBJ whole genome shotgun (WGS) entry which is preliminary data.</text>
</comment>
<dbReference type="OrthoDB" id="554695at2"/>
<feature type="transmembrane region" description="Helical" evidence="8">
    <location>
        <begin position="144"/>
        <end position="167"/>
    </location>
</feature>
<dbReference type="Proteomes" id="UP000547973">
    <property type="component" value="Unassembled WGS sequence"/>
</dbReference>
<dbReference type="PANTHER" id="PTHR30269:SF0">
    <property type="entry name" value="MEMBRANE TRANSPORTER PROTEIN YFCA-RELATED"/>
    <property type="match status" value="1"/>
</dbReference>
<evidence type="ECO:0000256" key="3">
    <source>
        <dbReference type="ARBA" id="ARBA00022448"/>
    </source>
</evidence>
<keyword evidence="6 8" id="KW-1133">Transmembrane helix</keyword>
<protein>
    <recommendedName>
        <fullName evidence="8">Probable membrane transporter protein</fullName>
    </recommendedName>
</protein>
<accession>A0A7Y9Z8A5</accession>
<comment type="similarity">
    <text evidence="2 8">Belongs to the 4-toluene sulfonate uptake permease (TSUP) (TC 2.A.102) family.</text>
</comment>
<dbReference type="GO" id="GO:0005886">
    <property type="term" value="C:plasma membrane"/>
    <property type="evidence" value="ECO:0007669"/>
    <property type="project" value="UniProtKB-SubCell"/>
</dbReference>
<feature type="transmembrane region" description="Helical" evidence="8">
    <location>
        <begin position="229"/>
        <end position="248"/>
    </location>
</feature>
<keyword evidence="7 8" id="KW-0472">Membrane</keyword>
<evidence type="ECO:0000256" key="6">
    <source>
        <dbReference type="ARBA" id="ARBA00022989"/>
    </source>
</evidence>
<evidence type="ECO:0000256" key="8">
    <source>
        <dbReference type="RuleBase" id="RU363041"/>
    </source>
</evidence>
<evidence type="ECO:0000256" key="4">
    <source>
        <dbReference type="ARBA" id="ARBA00022475"/>
    </source>
</evidence>
<evidence type="ECO:0000256" key="1">
    <source>
        <dbReference type="ARBA" id="ARBA00004651"/>
    </source>
</evidence>
<evidence type="ECO:0000256" key="7">
    <source>
        <dbReference type="ARBA" id="ARBA00023136"/>
    </source>
</evidence>
<dbReference type="AlphaFoldDB" id="A0A7Y9Z8A5"/>
<feature type="transmembrane region" description="Helical" evidence="8">
    <location>
        <begin position="104"/>
        <end position="124"/>
    </location>
</feature>
<proteinExistence type="inferred from homology"/>
<evidence type="ECO:0000313" key="10">
    <source>
        <dbReference type="Proteomes" id="UP000547973"/>
    </source>
</evidence>
<dbReference type="EMBL" id="JACBZO010000001">
    <property type="protein sequence ID" value="NYI40674.1"/>
    <property type="molecule type" value="Genomic_DNA"/>
</dbReference>
<name>A0A7Y9Z8A5_9MICO</name>
<feature type="transmembrane region" description="Helical" evidence="8">
    <location>
        <begin position="76"/>
        <end position="97"/>
    </location>
</feature>
<gene>
    <name evidence="9" type="ORF">BKA03_000793</name>
</gene>
<keyword evidence="3" id="KW-0813">Transport</keyword>
<dbReference type="PANTHER" id="PTHR30269">
    <property type="entry name" value="TRANSMEMBRANE PROTEIN YFCA"/>
    <property type="match status" value="1"/>
</dbReference>
<evidence type="ECO:0000256" key="2">
    <source>
        <dbReference type="ARBA" id="ARBA00009142"/>
    </source>
</evidence>
<dbReference type="RefSeq" id="WP_062074554.1">
    <property type="nucleotide sequence ID" value="NZ_BBRC01000003.1"/>
</dbReference>
<dbReference type="InterPro" id="IPR002781">
    <property type="entry name" value="TM_pro_TauE-like"/>
</dbReference>
<dbReference type="Pfam" id="PF01925">
    <property type="entry name" value="TauE"/>
    <property type="match status" value="1"/>
</dbReference>
<reference evidence="9 10" key="1">
    <citation type="submission" date="2020-07" db="EMBL/GenBank/DDBJ databases">
        <title>Sequencing the genomes of 1000 actinobacteria strains.</title>
        <authorList>
            <person name="Klenk H.-P."/>
        </authorList>
    </citation>
    <scope>NUCLEOTIDE SEQUENCE [LARGE SCALE GENOMIC DNA]</scope>
    <source>
        <strain evidence="9 10">DSM 19970</strain>
    </source>
</reference>
<comment type="subcellular location">
    <subcellularLocation>
        <location evidence="1 8">Cell membrane</location>
        <topology evidence="1 8">Multi-pass membrane protein</topology>
    </subcellularLocation>
</comment>
<feature type="transmembrane region" description="Helical" evidence="8">
    <location>
        <begin position="188"/>
        <end position="209"/>
    </location>
</feature>
<dbReference type="InterPro" id="IPR052017">
    <property type="entry name" value="TSUP"/>
</dbReference>
<evidence type="ECO:0000256" key="5">
    <source>
        <dbReference type="ARBA" id="ARBA00022692"/>
    </source>
</evidence>